<sequence length="256" mass="26444">MKITKDQLRAWSACADGYGWFLRRFPEGEAEYQDVLNALAKDDRPDDAHWLMNLAGADKTAVLELEFVADCKYLFVAGSLIVKGAISVSKWLRAGCGIEAGEGIEAGWGIKAGEGIEAGCGIEAGWGIKAGEGIKAGCGIEAGCGIKAGEGIEAGCGIKAGWGIEAGCGIKAGCGIEAGEGIKAGCGIEAGWGIKAGEGIEAGEEFGVFAGLRVRLPTWSLYARVIAKTKPKNLIGGAWVEEAAEKKEAAEPHQGA</sequence>
<dbReference type="InterPro" id="IPR011004">
    <property type="entry name" value="Trimer_LpxA-like_sf"/>
</dbReference>
<accession>A0A7G5BAA5</accession>
<name>A0A7G5BAA5_9CAUD</name>
<gene>
    <name evidence="1" type="ORF">23F_00068</name>
</gene>
<dbReference type="SUPFAM" id="SSF51161">
    <property type="entry name" value="Trimeric LpxA-like enzymes"/>
    <property type="match status" value="1"/>
</dbReference>
<proteinExistence type="predicted"/>
<evidence type="ECO:0000313" key="2">
    <source>
        <dbReference type="Proteomes" id="UP000515274"/>
    </source>
</evidence>
<evidence type="ECO:0000313" key="1">
    <source>
        <dbReference type="EMBL" id="QMV33228.1"/>
    </source>
</evidence>
<dbReference type="EMBL" id="MT740739">
    <property type="protein sequence ID" value="QMV33228.1"/>
    <property type="molecule type" value="Genomic_DNA"/>
</dbReference>
<reference evidence="1 2" key="1">
    <citation type="submission" date="2020-07" db="EMBL/GenBank/DDBJ databases">
        <title>Ralstonia phages.</title>
        <authorList>
            <person name="Trotereau A."/>
            <person name="Boyer C."/>
            <person name="Torres-Barcelo C."/>
        </authorList>
    </citation>
    <scope>NUCLEOTIDE SEQUENCE [LARGE SCALE GENOMIC DNA]</scope>
</reference>
<keyword evidence="2" id="KW-1185">Reference proteome</keyword>
<organism evidence="1 2">
    <name type="scientific">Ralstonia phage Gerry</name>
    <dbReference type="NCBI Taxonomy" id="2759727"/>
    <lineage>
        <taxon>Viruses</taxon>
        <taxon>Duplodnaviria</taxon>
        <taxon>Heunggongvirae</taxon>
        <taxon>Uroviricota</taxon>
        <taxon>Caudoviricetes</taxon>
        <taxon>Cimandefvirus</taxon>
        <taxon>Cimandefvirus Ggerry</taxon>
    </lineage>
</organism>
<dbReference type="Proteomes" id="UP000515274">
    <property type="component" value="Segment"/>
</dbReference>
<protein>
    <submittedName>
        <fullName evidence="1">Uncharacterized protein</fullName>
    </submittedName>
</protein>